<name>A0ABV0U444_9TELE</name>
<reference evidence="13 14" key="1">
    <citation type="submission" date="2021-06" db="EMBL/GenBank/DDBJ databases">
        <authorList>
            <person name="Palmer J.M."/>
        </authorList>
    </citation>
    <scope>NUCLEOTIDE SEQUENCE [LARGE SCALE GENOMIC DNA]</scope>
    <source>
        <strain evidence="14">if_2019</strain>
        <tissue evidence="13">Muscle</tissue>
    </source>
</reference>
<evidence type="ECO:0008006" key="15">
    <source>
        <dbReference type="Google" id="ProtNLM"/>
    </source>
</evidence>
<dbReference type="Pfam" id="PF00809">
    <property type="entry name" value="Pterin_bind"/>
    <property type="match status" value="1"/>
</dbReference>
<keyword evidence="7" id="KW-0170">Cobalt</keyword>
<dbReference type="InterPro" id="IPR050554">
    <property type="entry name" value="Met_Synthase/Corrinoid"/>
</dbReference>
<dbReference type="SUPFAM" id="SSF52242">
    <property type="entry name" value="Cobalamin (vitamin B12)-binding domain"/>
    <property type="match status" value="1"/>
</dbReference>
<evidence type="ECO:0000256" key="1">
    <source>
        <dbReference type="ARBA" id="ARBA00010398"/>
    </source>
</evidence>
<feature type="compositionally biased region" description="Polar residues" evidence="9">
    <location>
        <begin position="80"/>
        <end position="95"/>
    </location>
</feature>
<dbReference type="Pfam" id="PF02965">
    <property type="entry name" value="Met_synt_B12"/>
    <property type="match status" value="1"/>
</dbReference>
<evidence type="ECO:0000256" key="7">
    <source>
        <dbReference type="ARBA" id="ARBA00023285"/>
    </source>
</evidence>
<keyword evidence="2 8" id="KW-0489">Methyltransferase</keyword>
<evidence type="ECO:0000256" key="6">
    <source>
        <dbReference type="ARBA" id="ARBA00022737"/>
    </source>
</evidence>
<evidence type="ECO:0000259" key="12">
    <source>
        <dbReference type="PROSITE" id="PS51337"/>
    </source>
</evidence>
<feature type="region of interest" description="Disordered" evidence="9">
    <location>
        <begin position="56"/>
        <end position="189"/>
    </location>
</feature>
<dbReference type="InterPro" id="IPR011005">
    <property type="entry name" value="Dihydropteroate_synth-like_sf"/>
</dbReference>
<evidence type="ECO:0000256" key="8">
    <source>
        <dbReference type="PROSITE-ProRule" id="PRU00346"/>
    </source>
</evidence>
<comment type="similarity">
    <text evidence="1">Belongs to the vitamin-B12 dependent methionine synthase family.</text>
</comment>
<keyword evidence="14" id="KW-1185">Reference proteome</keyword>
<dbReference type="SUPFAM" id="SSF51717">
    <property type="entry name" value="Dihydropteroate synthetase-like"/>
    <property type="match status" value="1"/>
</dbReference>
<dbReference type="PANTHER" id="PTHR45833">
    <property type="entry name" value="METHIONINE SYNTHASE"/>
    <property type="match status" value="1"/>
</dbReference>
<feature type="domain" description="B12-binding" evidence="11">
    <location>
        <begin position="388"/>
        <end position="523"/>
    </location>
</feature>
<keyword evidence="4 8" id="KW-0808">Transferase</keyword>
<feature type="compositionally biased region" description="Low complexity" evidence="9">
    <location>
        <begin position="109"/>
        <end position="132"/>
    </location>
</feature>
<dbReference type="InterPro" id="IPR004223">
    <property type="entry name" value="VitB12-dep_Met_synth_activ_dom"/>
</dbReference>
<dbReference type="InterPro" id="IPR000489">
    <property type="entry name" value="Pterin-binding_dom"/>
</dbReference>
<dbReference type="Gene3D" id="1.10.1240.10">
    <property type="entry name" value="Methionine synthase domain"/>
    <property type="match status" value="1"/>
</dbReference>
<dbReference type="Gene3D" id="3.40.50.280">
    <property type="entry name" value="Cobalamin-binding domain"/>
    <property type="match status" value="1"/>
</dbReference>
<dbReference type="InterPro" id="IPR033706">
    <property type="entry name" value="Met_synthase_B12-bd"/>
</dbReference>
<comment type="caution">
    <text evidence="13">The sequence shown here is derived from an EMBL/GenBank/DDBJ whole genome shotgun (WGS) entry which is preliminary data.</text>
</comment>
<evidence type="ECO:0000313" key="14">
    <source>
        <dbReference type="Proteomes" id="UP001482620"/>
    </source>
</evidence>
<dbReference type="InterPro" id="IPR006158">
    <property type="entry name" value="Cobalamin-bd"/>
</dbReference>
<dbReference type="InterPro" id="IPR054503">
    <property type="entry name" value="KDM3AB_Tudor"/>
</dbReference>
<organism evidence="13 14">
    <name type="scientific">Ilyodon furcidens</name>
    <name type="common">goldbreast splitfin</name>
    <dbReference type="NCBI Taxonomy" id="33524"/>
    <lineage>
        <taxon>Eukaryota</taxon>
        <taxon>Metazoa</taxon>
        <taxon>Chordata</taxon>
        <taxon>Craniata</taxon>
        <taxon>Vertebrata</taxon>
        <taxon>Euteleostomi</taxon>
        <taxon>Actinopterygii</taxon>
        <taxon>Neopterygii</taxon>
        <taxon>Teleostei</taxon>
        <taxon>Neoteleostei</taxon>
        <taxon>Acanthomorphata</taxon>
        <taxon>Ovalentaria</taxon>
        <taxon>Atherinomorphae</taxon>
        <taxon>Cyprinodontiformes</taxon>
        <taxon>Goodeidae</taxon>
        <taxon>Ilyodon</taxon>
    </lineage>
</organism>
<dbReference type="SUPFAM" id="SSF47644">
    <property type="entry name" value="Methionine synthase domain"/>
    <property type="match status" value="1"/>
</dbReference>
<dbReference type="Pfam" id="PF02607">
    <property type="entry name" value="B12-binding_2"/>
    <property type="match status" value="1"/>
</dbReference>
<dbReference type="CDD" id="cd02069">
    <property type="entry name" value="methionine_synthase_B12_BD"/>
    <property type="match status" value="1"/>
</dbReference>
<proteinExistence type="inferred from homology"/>
<dbReference type="EMBL" id="JAHRIQ010058649">
    <property type="protein sequence ID" value="MEQ2239972.1"/>
    <property type="molecule type" value="Genomic_DNA"/>
</dbReference>
<evidence type="ECO:0000256" key="9">
    <source>
        <dbReference type="SAM" id="MobiDB-lite"/>
    </source>
</evidence>
<dbReference type="InterPro" id="IPR003759">
    <property type="entry name" value="Cbl-bd_cap"/>
</dbReference>
<dbReference type="PANTHER" id="PTHR45833:SF1">
    <property type="entry name" value="METHIONINE SYNTHASE"/>
    <property type="match status" value="1"/>
</dbReference>
<evidence type="ECO:0000256" key="5">
    <source>
        <dbReference type="ARBA" id="ARBA00022723"/>
    </source>
</evidence>
<dbReference type="InterPro" id="IPR037010">
    <property type="entry name" value="VitB12-dep_Met_synth_activ_sf"/>
</dbReference>
<dbReference type="Gene3D" id="3.20.20.20">
    <property type="entry name" value="Dihydropteroate synthase-like"/>
    <property type="match status" value="1"/>
</dbReference>
<evidence type="ECO:0000256" key="4">
    <source>
        <dbReference type="ARBA" id="ARBA00022679"/>
    </source>
</evidence>
<dbReference type="Pfam" id="PF02310">
    <property type="entry name" value="B12-binding"/>
    <property type="match status" value="1"/>
</dbReference>
<evidence type="ECO:0000259" key="11">
    <source>
        <dbReference type="PROSITE" id="PS51332"/>
    </source>
</evidence>
<dbReference type="PROSITE" id="PS50974">
    <property type="entry name" value="ADOMET_ACTIVATION"/>
    <property type="match status" value="1"/>
</dbReference>
<dbReference type="Gene3D" id="1.10.288.10">
    <property type="entry name" value="Cobalamin-dependent Methionine Synthase, domain 2"/>
    <property type="match status" value="1"/>
</dbReference>
<evidence type="ECO:0000256" key="2">
    <source>
        <dbReference type="ARBA" id="ARBA00022603"/>
    </source>
</evidence>
<dbReference type="Pfam" id="PF22987">
    <property type="entry name" value="Tudor_KDM3B"/>
    <property type="match status" value="1"/>
</dbReference>
<gene>
    <name evidence="13" type="ORF">ILYODFUR_010088</name>
</gene>
<dbReference type="Proteomes" id="UP001482620">
    <property type="component" value="Unassembled WGS sequence"/>
</dbReference>
<feature type="domain" description="AdoMet activation" evidence="10">
    <location>
        <begin position="539"/>
        <end position="835"/>
    </location>
</feature>
<evidence type="ECO:0000256" key="3">
    <source>
        <dbReference type="ARBA" id="ARBA00022628"/>
    </source>
</evidence>
<feature type="compositionally biased region" description="Basic and acidic residues" evidence="9">
    <location>
        <begin position="163"/>
        <end position="173"/>
    </location>
</feature>
<keyword evidence="5" id="KW-0479">Metal-binding</keyword>
<dbReference type="InterPro" id="IPR036724">
    <property type="entry name" value="Cobalamin-bd_sf"/>
</dbReference>
<keyword evidence="3" id="KW-0846">Cobalamin</keyword>
<dbReference type="Gene3D" id="3.10.196.10">
    <property type="entry name" value="Vitamin B12-dependent methionine synthase, activation domain"/>
    <property type="match status" value="1"/>
</dbReference>
<evidence type="ECO:0000313" key="13">
    <source>
        <dbReference type="EMBL" id="MEQ2239972.1"/>
    </source>
</evidence>
<evidence type="ECO:0000259" key="10">
    <source>
        <dbReference type="PROSITE" id="PS50974"/>
    </source>
</evidence>
<protein>
    <recommendedName>
        <fullName evidence="15">Methionine synthase</fullName>
    </recommendedName>
</protein>
<dbReference type="SMART" id="SM01018">
    <property type="entry name" value="B12-binding_2"/>
    <property type="match status" value="1"/>
</dbReference>
<sequence length="835" mass="93250">MVFLTRKSPLINSEQFKPRLLCVQVLEPQNVDPSMVQMTFLDDVVHSLLKGENIGITSRRRSRSSQNNSAHMAGGRPVGTTGNSQSHYTRAQANSPRPIMMPSGPNPKSSQGPPVSQQQSQSHQLQQTVGQSYHSPGGNGREQRDLRTARSFRRKGSDSSVPEEDKDKKEETTGRASQPGEETLPGARVSGGLSNLSFSFRGMEVIREAMHGAFLYHAIKDGMDMGIVNAGNLPVYDDIDKELLLLCENLIWNRDVDATDKLLAYAQNKGKGGKKVIQTDEWRTASVEGRLEYALIKGIDKHVVEDVEECRGHVDRYKRPLHIIEGPLMNGMKVVGDLFGAGKMFLPQVIKSARVMKKAVGYLIPFMEMERQEMMAASGSAEETDPYQGTIVLATVKGDVHDIGKNIVGVVLGCNNFRVIDLGVMVSCDRILREAVTHKADIIGLSGLITPSLDEMIYVAREMERLGMTTPLLIGGATTSKTHTAVKIAPCYSSPVVHVLDASRSVVVCSQLLDEKVREEYLEDVKEDYQDVRQEHYDSLKDRRYLSLSEARQKALHVDWLSMPRPVHPQFLGTRVFECYDLNSLLDFIDWKPFFDVWQLRGKYPNRGYPKIFNDKTVGEEARRVFDDAQLLLHHVIDNHSLKGRGLVGFWRAQSIGDDINVYKDDVTIHKDTKPIATFHGLRQQAEKDGTGSEPFLCVSDFVAPVDSGMADYIGMFAVGVFGAEELSQEFQTQGDDYSSIMVKALADRLAEAFAEELHARVRKELWGYSSEEALQASDLHRVRYQGIRPAAGYPSQPDHTEKLTMWSLAGVREKTGENTKNLYSFLLQPWIGTS</sequence>
<dbReference type="SUPFAM" id="SSF56507">
    <property type="entry name" value="Methionine synthase activation domain-like"/>
    <property type="match status" value="1"/>
</dbReference>
<dbReference type="PROSITE" id="PS51337">
    <property type="entry name" value="B12_BINDING_NTER"/>
    <property type="match status" value="1"/>
</dbReference>
<keyword evidence="6" id="KW-0677">Repeat</keyword>
<accession>A0ABV0U444</accession>
<dbReference type="PROSITE" id="PS51332">
    <property type="entry name" value="B12_BINDING"/>
    <property type="match status" value="1"/>
</dbReference>
<feature type="domain" description="B12-binding N-terminal" evidence="12">
    <location>
        <begin position="278"/>
        <end position="375"/>
    </location>
</feature>
<dbReference type="InterPro" id="IPR036594">
    <property type="entry name" value="Meth_synthase_dom"/>
</dbReference>